<reference evidence="1" key="1">
    <citation type="submission" date="2018-02" db="EMBL/GenBank/DDBJ databases">
        <title>Rhizophora mucronata_Transcriptome.</title>
        <authorList>
            <person name="Meera S.P."/>
            <person name="Sreeshan A."/>
            <person name="Augustine A."/>
        </authorList>
    </citation>
    <scope>NUCLEOTIDE SEQUENCE</scope>
    <source>
        <tissue evidence="1">Leaf</tissue>
    </source>
</reference>
<name>A0A2P2R4Z0_RHIMU</name>
<dbReference type="AlphaFoldDB" id="A0A2P2R4Z0"/>
<accession>A0A2P2R4Z0</accession>
<proteinExistence type="predicted"/>
<dbReference type="EMBL" id="GGEC01093776">
    <property type="protein sequence ID" value="MBX74260.1"/>
    <property type="molecule type" value="Transcribed_RNA"/>
</dbReference>
<sequence>MILIMPKISYHKILNIGILFFSTSF</sequence>
<protein>
    <submittedName>
        <fullName evidence="1">Uncharacterized protein</fullName>
    </submittedName>
</protein>
<evidence type="ECO:0000313" key="1">
    <source>
        <dbReference type="EMBL" id="MBX74260.1"/>
    </source>
</evidence>
<organism evidence="1">
    <name type="scientific">Rhizophora mucronata</name>
    <name type="common">Asiatic mangrove</name>
    <dbReference type="NCBI Taxonomy" id="61149"/>
    <lineage>
        <taxon>Eukaryota</taxon>
        <taxon>Viridiplantae</taxon>
        <taxon>Streptophyta</taxon>
        <taxon>Embryophyta</taxon>
        <taxon>Tracheophyta</taxon>
        <taxon>Spermatophyta</taxon>
        <taxon>Magnoliopsida</taxon>
        <taxon>eudicotyledons</taxon>
        <taxon>Gunneridae</taxon>
        <taxon>Pentapetalae</taxon>
        <taxon>rosids</taxon>
        <taxon>fabids</taxon>
        <taxon>Malpighiales</taxon>
        <taxon>Rhizophoraceae</taxon>
        <taxon>Rhizophora</taxon>
    </lineage>
</organism>